<dbReference type="AlphaFoldDB" id="A0AAD9PQC1"/>
<dbReference type="EMBL" id="JARQWQ010000239">
    <property type="protein sequence ID" value="KAK2546940.1"/>
    <property type="molecule type" value="Genomic_DNA"/>
</dbReference>
<organism evidence="1 2">
    <name type="scientific">Acropora cervicornis</name>
    <name type="common">Staghorn coral</name>
    <dbReference type="NCBI Taxonomy" id="6130"/>
    <lineage>
        <taxon>Eukaryota</taxon>
        <taxon>Metazoa</taxon>
        <taxon>Cnidaria</taxon>
        <taxon>Anthozoa</taxon>
        <taxon>Hexacorallia</taxon>
        <taxon>Scleractinia</taxon>
        <taxon>Astrocoeniina</taxon>
        <taxon>Acroporidae</taxon>
        <taxon>Acropora</taxon>
    </lineage>
</organism>
<reference evidence="1" key="2">
    <citation type="journal article" date="2023" name="Science">
        <title>Genomic signatures of disease resistance in endangered staghorn corals.</title>
        <authorList>
            <person name="Vollmer S.V."/>
            <person name="Selwyn J.D."/>
            <person name="Despard B.A."/>
            <person name="Roesel C.L."/>
        </authorList>
    </citation>
    <scope>NUCLEOTIDE SEQUENCE</scope>
    <source>
        <strain evidence="1">K2</strain>
    </source>
</reference>
<reference evidence="1" key="1">
    <citation type="journal article" date="2023" name="G3 (Bethesda)">
        <title>Whole genome assembly and annotation of the endangered Caribbean coral Acropora cervicornis.</title>
        <authorList>
            <person name="Selwyn J.D."/>
            <person name="Vollmer S.V."/>
        </authorList>
    </citation>
    <scope>NUCLEOTIDE SEQUENCE</scope>
    <source>
        <strain evidence="1">K2</strain>
    </source>
</reference>
<comment type="caution">
    <text evidence="1">The sequence shown here is derived from an EMBL/GenBank/DDBJ whole genome shotgun (WGS) entry which is preliminary data.</text>
</comment>
<name>A0AAD9PQC1_ACRCE</name>
<evidence type="ECO:0000313" key="1">
    <source>
        <dbReference type="EMBL" id="KAK2546940.1"/>
    </source>
</evidence>
<proteinExistence type="predicted"/>
<dbReference type="Proteomes" id="UP001249851">
    <property type="component" value="Unassembled WGS sequence"/>
</dbReference>
<gene>
    <name evidence="1" type="ORF">P5673_033325</name>
</gene>
<evidence type="ECO:0000313" key="2">
    <source>
        <dbReference type="Proteomes" id="UP001249851"/>
    </source>
</evidence>
<sequence length="51" mass="5677">MIRRSSANVSMSIAKPFQLLSFTGPFLFARRETTNGNESALHKNISFSAFP</sequence>
<accession>A0AAD9PQC1</accession>
<protein>
    <submittedName>
        <fullName evidence="1">Uncharacterized protein</fullName>
    </submittedName>
</protein>
<keyword evidence="2" id="KW-1185">Reference proteome</keyword>